<name>A0AAN9AX37_9CAEN</name>
<feature type="transmembrane region" description="Helical" evidence="6">
    <location>
        <begin position="99"/>
        <end position="121"/>
    </location>
</feature>
<feature type="compositionally biased region" description="Polar residues" evidence="5">
    <location>
        <begin position="228"/>
        <end position="250"/>
    </location>
</feature>
<evidence type="ECO:0000256" key="3">
    <source>
        <dbReference type="ARBA" id="ARBA00022989"/>
    </source>
</evidence>
<sequence length="261" mass="27996">MSVFSRRSSGYQAGVTLLFFSAFAVLVGFATPSWRFDAPYSDNNGLWHKCDKGRGNCVDLLHTTRALAALSLIGLFTACVYAIASNCCRSSVPGPVTRILEALSAVSGVLGFICCLVYIGVPEKKEYISWSFYLSIIGSAFCVVAAIIIGVWNKPLGRSNGFQVITLATISQDQGYKTPGGQAQAQPYGNAQSHGGHQSYGNDQPYRNPQADGNAQPYGNPQPYENPPTYSSLQLNNQADQTLQGYNGLQTVKAGYPGEAP</sequence>
<comment type="subcellular location">
    <subcellularLocation>
        <location evidence="1">Membrane</location>
        <topology evidence="1">Multi-pass membrane protein</topology>
    </subcellularLocation>
</comment>
<dbReference type="AlphaFoldDB" id="A0AAN9AX37"/>
<keyword evidence="2 6" id="KW-0812">Transmembrane</keyword>
<evidence type="ECO:0000256" key="2">
    <source>
        <dbReference type="ARBA" id="ARBA00022692"/>
    </source>
</evidence>
<evidence type="ECO:0000313" key="7">
    <source>
        <dbReference type="EMBL" id="KAK7094647.1"/>
    </source>
</evidence>
<evidence type="ECO:0000313" key="8">
    <source>
        <dbReference type="Proteomes" id="UP001374579"/>
    </source>
</evidence>
<dbReference type="PANTHER" id="PTHR10671:SF108">
    <property type="entry name" value="CLAUDIN FAMILY PROTEIN-RELATED"/>
    <property type="match status" value="1"/>
</dbReference>
<evidence type="ECO:0000256" key="6">
    <source>
        <dbReference type="SAM" id="Phobius"/>
    </source>
</evidence>
<dbReference type="GO" id="GO:0005886">
    <property type="term" value="C:plasma membrane"/>
    <property type="evidence" value="ECO:0007669"/>
    <property type="project" value="TreeGrafter"/>
</dbReference>
<feature type="transmembrane region" description="Helical" evidence="6">
    <location>
        <begin position="66"/>
        <end position="87"/>
    </location>
</feature>
<dbReference type="PANTHER" id="PTHR10671">
    <property type="entry name" value="EPITHELIAL MEMBRANE PROTEIN-RELATED"/>
    <property type="match status" value="1"/>
</dbReference>
<feature type="transmembrane region" description="Helical" evidence="6">
    <location>
        <begin position="127"/>
        <end position="152"/>
    </location>
</feature>
<comment type="caution">
    <text evidence="7">The sequence shown here is derived from an EMBL/GenBank/DDBJ whole genome shotgun (WGS) entry which is preliminary data.</text>
</comment>
<gene>
    <name evidence="7" type="ORF">V1264_006173</name>
</gene>
<evidence type="ECO:0000256" key="4">
    <source>
        <dbReference type="ARBA" id="ARBA00023136"/>
    </source>
</evidence>
<dbReference type="Gene3D" id="1.20.140.150">
    <property type="match status" value="1"/>
</dbReference>
<accession>A0AAN9AX37</accession>
<dbReference type="Proteomes" id="UP001374579">
    <property type="component" value="Unassembled WGS sequence"/>
</dbReference>
<reference evidence="7 8" key="1">
    <citation type="submission" date="2024-02" db="EMBL/GenBank/DDBJ databases">
        <title>Chromosome-scale genome assembly of the rough periwinkle Littorina saxatilis.</title>
        <authorList>
            <person name="De Jode A."/>
            <person name="Faria R."/>
            <person name="Formenti G."/>
            <person name="Sims Y."/>
            <person name="Smith T.P."/>
            <person name="Tracey A."/>
            <person name="Wood J.M.D."/>
            <person name="Zagrodzka Z.B."/>
            <person name="Johannesson K."/>
            <person name="Butlin R.K."/>
            <person name="Leder E.H."/>
        </authorList>
    </citation>
    <scope>NUCLEOTIDE SEQUENCE [LARGE SCALE GENOMIC DNA]</scope>
    <source>
        <strain evidence="7">Snail1</strain>
        <tissue evidence="7">Muscle</tissue>
    </source>
</reference>
<evidence type="ECO:0000256" key="1">
    <source>
        <dbReference type="ARBA" id="ARBA00004141"/>
    </source>
</evidence>
<proteinExistence type="predicted"/>
<feature type="compositionally biased region" description="Polar residues" evidence="5">
    <location>
        <begin position="176"/>
        <end position="219"/>
    </location>
</feature>
<protein>
    <submittedName>
        <fullName evidence="7">Uncharacterized protein</fullName>
    </submittedName>
</protein>
<evidence type="ECO:0000256" key="5">
    <source>
        <dbReference type="SAM" id="MobiDB-lite"/>
    </source>
</evidence>
<dbReference type="InterPro" id="IPR050579">
    <property type="entry name" value="PMP-22/EMP/MP20-like"/>
</dbReference>
<organism evidence="7 8">
    <name type="scientific">Littorina saxatilis</name>
    <dbReference type="NCBI Taxonomy" id="31220"/>
    <lineage>
        <taxon>Eukaryota</taxon>
        <taxon>Metazoa</taxon>
        <taxon>Spiralia</taxon>
        <taxon>Lophotrochozoa</taxon>
        <taxon>Mollusca</taxon>
        <taxon>Gastropoda</taxon>
        <taxon>Caenogastropoda</taxon>
        <taxon>Littorinimorpha</taxon>
        <taxon>Littorinoidea</taxon>
        <taxon>Littorinidae</taxon>
        <taxon>Littorina</taxon>
    </lineage>
</organism>
<feature type="region of interest" description="Disordered" evidence="5">
    <location>
        <begin position="176"/>
        <end position="261"/>
    </location>
</feature>
<keyword evidence="8" id="KW-1185">Reference proteome</keyword>
<keyword evidence="4 6" id="KW-0472">Membrane</keyword>
<dbReference type="EMBL" id="JBAMIC010000018">
    <property type="protein sequence ID" value="KAK7094647.1"/>
    <property type="molecule type" value="Genomic_DNA"/>
</dbReference>
<keyword evidence="3 6" id="KW-1133">Transmembrane helix</keyword>